<dbReference type="VEuPathDB" id="GiardiaDB:QR46_3038"/>
<dbReference type="OrthoDB" id="20872at2759"/>
<keyword evidence="2" id="KW-0677">Repeat</keyword>
<dbReference type="PROSITE" id="PS50297">
    <property type="entry name" value="ANK_REP_REGION"/>
    <property type="match status" value="1"/>
</dbReference>
<dbReference type="EMBL" id="AHHH01000089">
    <property type="protein sequence ID" value="ESU42286.1"/>
    <property type="molecule type" value="Genomic_DNA"/>
</dbReference>
<evidence type="ECO:0000256" key="1">
    <source>
        <dbReference type="ARBA" id="ARBA00022723"/>
    </source>
</evidence>
<dbReference type="InterPro" id="IPR036770">
    <property type="entry name" value="Ankyrin_rpt-contain_sf"/>
</dbReference>
<dbReference type="Gene3D" id="1.25.40.20">
    <property type="entry name" value="Ankyrin repeat-containing domain"/>
    <property type="match status" value="4"/>
</dbReference>
<keyword evidence="4" id="KW-0862">Zinc</keyword>
<protein>
    <submittedName>
        <fullName evidence="9">Ankyrin repeat protein</fullName>
    </submittedName>
</protein>
<name>V6TU89_GIAIN</name>
<keyword evidence="1" id="KW-0479">Metal-binding</keyword>
<evidence type="ECO:0000256" key="2">
    <source>
        <dbReference type="ARBA" id="ARBA00022737"/>
    </source>
</evidence>
<organism evidence="9 10">
    <name type="scientific">Giardia intestinalis</name>
    <name type="common">Giardia lamblia</name>
    <dbReference type="NCBI Taxonomy" id="5741"/>
    <lineage>
        <taxon>Eukaryota</taxon>
        <taxon>Metamonada</taxon>
        <taxon>Diplomonadida</taxon>
        <taxon>Hexamitidae</taxon>
        <taxon>Giardiinae</taxon>
        <taxon>Giardia</taxon>
    </lineage>
</organism>
<feature type="repeat" description="ANK" evidence="6">
    <location>
        <begin position="76"/>
        <end position="108"/>
    </location>
</feature>
<evidence type="ECO:0000256" key="6">
    <source>
        <dbReference type="PROSITE-ProRule" id="PRU00023"/>
    </source>
</evidence>
<dbReference type="Pfam" id="PF12796">
    <property type="entry name" value="Ank_2"/>
    <property type="match status" value="1"/>
</dbReference>
<proteinExistence type="predicted"/>
<dbReference type="GO" id="GO:0008270">
    <property type="term" value="F:zinc ion binding"/>
    <property type="evidence" value="ECO:0007669"/>
    <property type="project" value="UniProtKB-KW"/>
</dbReference>
<dbReference type="Proteomes" id="UP000018040">
    <property type="component" value="Unassembled WGS sequence"/>
</dbReference>
<dbReference type="InterPro" id="IPR011011">
    <property type="entry name" value="Znf_FYVE_PHD"/>
</dbReference>
<evidence type="ECO:0000313" key="10">
    <source>
        <dbReference type="Proteomes" id="UP000018040"/>
    </source>
</evidence>
<dbReference type="SMART" id="SM00248">
    <property type="entry name" value="ANK"/>
    <property type="match status" value="7"/>
</dbReference>
<dbReference type="SUPFAM" id="SSF57903">
    <property type="entry name" value="FYVE/PHD zinc finger"/>
    <property type="match status" value="1"/>
</dbReference>
<evidence type="ECO:0000256" key="7">
    <source>
        <dbReference type="PROSITE-ProRule" id="PRU00091"/>
    </source>
</evidence>
<evidence type="ECO:0000259" key="8">
    <source>
        <dbReference type="PROSITE" id="PS50178"/>
    </source>
</evidence>
<dbReference type="VEuPathDB" id="GiardiaDB:GL50803_0016914"/>
<comment type="caution">
    <text evidence="9">The sequence shown here is derived from an EMBL/GenBank/DDBJ whole genome shotgun (WGS) entry which is preliminary data.</text>
</comment>
<dbReference type="VEuPathDB" id="GiardiaDB:GL50581_1873"/>
<evidence type="ECO:0000256" key="3">
    <source>
        <dbReference type="ARBA" id="ARBA00022771"/>
    </source>
</evidence>
<keyword evidence="3 7" id="KW-0863">Zinc-finger</keyword>
<reference evidence="9 10" key="2">
    <citation type="journal article" date="2013" name="Genome Biol. Evol.">
        <title>Genome sequencing of Giardia lamblia genotypes A2 and B isolates (DH and GS) and comparative analysis with the genomes of genotypes A1 and E (WB and Pig).</title>
        <authorList>
            <person name="Adam R.D."/>
            <person name="Dahlstrom E.W."/>
            <person name="Martens C.A."/>
            <person name="Bruno D.P."/>
            <person name="Barbian K.D."/>
            <person name="Ricklefs S.M."/>
            <person name="Hernandez M.M."/>
            <person name="Narla N.P."/>
            <person name="Patel R.B."/>
            <person name="Porcella S.F."/>
            <person name="Nash T.E."/>
        </authorList>
    </citation>
    <scope>NUCLEOTIDE SEQUENCE [LARGE SCALE GENOMIC DNA]</scope>
    <source>
        <strain evidence="9 10">GS</strain>
    </source>
</reference>
<dbReference type="PROSITE" id="PS50178">
    <property type="entry name" value="ZF_FYVE"/>
    <property type="match status" value="1"/>
</dbReference>
<sequence>MPKLWKMQSTSIPVADVIHALYELRHANSITVHTYKDFRAPKTGDTILHIAASIGVPEAIFFAHSLGIDVNVRNRAGETPLHLAVVEDNLEVVDALLENGADVNCRTEGGQTALHYAVIFNARESLNRVVYRSDLDFLIQDSVGWTALHYSAVNANLDVMQLLLNIEPKLLETVSAMGVSILHLLSLSNSAIICQHGAPNITYTISFLYDSKNKHVYDHLSAKQDILAGDSSTDMVKAALSAIPTNMNLITGSPTVAVEYSPDLLITIECYERCIRWLLMDFVPTLAEKNIDVDALFGRDSLGRTPLHYAAFMGSYRSLYTIISYIHLRVKQGCQTNMTGSCLSLMKYFSTSDNAIACRVSPFLAVEGGLGFNYFAHPDNTGLSPLQLACMSGIAAFKIKLLSTICDVTTFTQALGNALHCAIRSGSLHTVSELVDVISRMLLLKTNGEQSTFLLDLLTEKDYNGATSFSLIFKGNRTISQVHALITEYNRLVLLLDHQSLLFFLVQVCPLRLLIKATGLGSRRTQSVYVSKDENEETVIGEAFSMIFNWYDGIPIDMHCLLFPTGVFQVSPDENLTTQHAYQILKDFTAGAGNGGITATSLESLAVVHLREWTQTTRNASVKDKSQLVLAVDKDRAVYSAILQLMKSYSSVIMRPVKQVYINKDASTSQTSSEGPTNIVKAIEEQHASILSDLQEYPKQASIASNLVCTTVEQPLTSRYFLDGHTKAYESILAAPPLLATIIDAVIYNNKIALMLLLSNTAREEVLSKIGTKYGNSKIAVSLKRYLTLVRSGSVCASCDNSVWDTLSGELELEDEQPVSDLFSNLHLSFETLWKAELIMNAVIISIFTNNYGIFCILCSLMPATHYRCDVLLFLLGTIALAQFEKSSKLDSATTDRYKRLQKNVYKYIEFILDHLVFTPAARIALAQTVIVAGSTNLLKDFSTFSSSSASLDDYSLKGVIRSILPLIVAVQERLTGKRPETPTFSHTPKLTGLTGTSGTKQLPFIALLILRGQDFGQGLLKYTLSFTQLDISYTPDLEGSSRTRKSTSAWHYFSSESYTYLSSSSELLFPVPELFRRVTKNLVTIYGAGQHLSNSSSIYTMAKHSRLRAKDRSFMMRMDEVTKRTKKLKTMRLFEGHKYNRHVINGEPPNPPLAFGSSMVDAESVESMSLSTSDSLVHSYEDGTTSIAAIVSTLISAVITWTASLRYKLEFMYERMSKIPRALSGCSIEFAYDDMKIIQLLCLIRLKTVDCISVGAEVDEDEHGMTPLELAVRYGSPTAFLLLMLYACCFDSQSREASSLSPLVPIIGKIETQLLERIKAACGSRSPAAMINALHMLLTITVFNPSSVNLLTSFKTDEGSSVFTSAHVTVLQNLLERCPMKLQLVVNPNPIDNLIRCYLVSAKASSMHNIITGKTLKDVLRDWSLLRPTGTGSLCHLCNRESNIIGRLINGTQSCAYCGRSMCAQCEISLGKVQGHPYAVCSSCYAHKVCPRLLSLYST</sequence>
<dbReference type="VEuPathDB" id="GiardiaDB:DHA2_153262"/>
<keyword evidence="5 6" id="KW-0040">ANK repeat</keyword>
<dbReference type="SUPFAM" id="SSF48403">
    <property type="entry name" value="Ankyrin repeat"/>
    <property type="match status" value="1"/>
</dbReference>
<feature type="domain" description="FYVE-type" evidence="8">
    <location>
        <begin position="1430"/>
        <end position="1490"/>
    </location>
</feature>
<accession>V6TU89</accession>
<dbReference type="Pfam" id="PF00023">
    <property type="entry name" value="Ank"/>
    <property type="match status" value="1"/>
</dbReference>
<evidence type="ECO:0000313" key="9">
    <source>
        <dbReference type="EMBL" id="ESU42286.1"/>
    </source>
</evidence>
<reference evidence="10" key="1">
    <citation type="submission" date="2012-02" db="EMBL/GenBank/DDBJ databases">
        <title>Genome sequencing of Giardia lamblia Genotypes A2 and B isolates (DH and GS) and comparative analysis with the genomes of Genotypes A1 and E (WB and Pig).</title>
        <authorList>
            <person name="Adam R."/>
            <person name="Dahlstrom E."/>
            <person name="Martens C."/>
            <person name="Bruno D."/>
            <person name="Barbian K."/>
            <person name="Porcella S.F."/>
            <person name="Nash T."/>
        </authorList>
    </citation>
    <scope>NUCLEOTIDE SEQUENCE</scope>
    <source>
        <strain evidence="10">GS</strain>
    </source>
</reference>
<dbReference type="InterPro" id="IPR017455">
    <property type="entry name" value="Znf_FYVE-rel"/>
</dbReference>
<gene>
    <name evidence="9" type="ORF">GSB_153624</name>
</gene>
<dbReference type="PANTHER" id="PTHR24198:SF165">
    <property type="entry name" value="ANKYRIN REPEAT-CONTAINING PROTEIN-RELATED"/>
    <property type="match status" value="1"/>
</dbReference>
<dbReference type="InterPro" id="IPR002110">
    <property type="entry name" value="Ankyrin_rpt"/>
</dbReference>
<dbReference type="PANTHER" id="PTHR24198">
    <property type="entry name" value="ANKYRIN REPEAT AND PROTEIN KINASE DOMAIN-CONTAINING PROTEIN"/>
    <property type="match status" value="1"/>
</dbReference>
<dbReference type="CDD" id="cd00065">
    <property type="entry name" value="FYVE_like_SF"/>
    <property type="match status" value="1"/>
</dbReference>
<feature type="repeat" description="ANK" evidence="6">
    <location>
        <begin position="43"/>
        <end position="75"/>
    </location>
</feature>
<evidence type="ECO:0000256" key="5">
    <source>
        <dbReference type="ARBA" id="ARBA00023043"/>
    </source>
</evidence>
<evidence type="ECO:0000256" key="4">
    <source>
        <dbReference type="ARBA" id="ARBA00022833"/>
    </source>
</evidence>
<dbReference type="PROSITE" id="PS50088">
    <property type="entry name" value="ANK_REPEAT"/>
    <property type="match status" value="2"/>
</dbReference>